<evidence type="ECO:0000259" key="2">
    <source>
        <dbReference type="Pfam" id="PF01557"/>
    </source>
</evidence>
<dbReference type="PANTHER" id="PTHR11820">
    <property type="entry name" value="ACYLPYRUVASE"/>
    <property type="match status" value="1"/>
</dbReference>
<keyword evidence="1" id="KW-0479">Metal-binding</keyword>
<dbReference type="PANTHER" id="PTHR11820:SF90">
    <property type="entry name" value="FLUTATHIONE S-TRANSFERASE"/>
    <property type="match status" value="1"/>
</dbReference>
<dbReference type="Pfam" id="PF01557">
    <property type="entry name" value="FAA_hydrolase"/>
    <property type="match status" value="1"/>
</dbReference>
<gene>
    <name evidence="3" type="ORF">ICN82_21140</name>
</gene>
<protein>
    <submittedName>
        <fullName evidence="3">Fumarylacetoacetate hydrolase family protein</fullName>
    </submittedName>
</protein>
<dbReference type="InterPro" id="IPR011234">
    <property type="entry name" value="Fumarylacetoacetase-like_C"/>
</dbReference>
<evidence type="ECO:0000313" key="4">
    <source>
        <dbReference type="Proteomes" id="UP000609121"/>
    </source>
</evidence>
<dbReference type="SUPFAM" id="SSF56529">
    <property type="entry name" value="FAH"/>
    <property type="match status" value="1"/>
</dbReference>
<dbReference type="RefSeq" id="WP_193187319.1">
    <property type="nucleotide sequence ID" value="NZ_JACVXA010000139.1"/>
</dbReference>
<feature type="domain" description="Fumarylacetoacetase-like C-terminal" evidence="2">
    <location>
        <begin position="32"/>
        <end position="232"/>
    </location>
</feature>
<dbReference type="Gene3D" id="3.90.850.10">
    <property type="entry name" value="Fumarylacetoacetase-like, C-terminal domain"/>
    <property type="match status" value="1"/>
</dbReference>
<dbReference type="EMBL" id="JACVXA010000139">
    <property type="protein sequence ID" value="MBE3640706.1"/>
    <property type="molecule type" value="Genomic_DNA"/>
</dbReference>
<organism evidence="3 4">
    <name type="scientific">Mangrovicoccus algicola</name>
    <dbReference type="NCBI Taxonomy" id="2771008"/>
    <lineage>
        <taxon>Bacteria</taxon>
        <taxon>Pseudomonadati</taxon>
        <taxon>Pseudomonadota</taxon>
        <taxon>Alphaproteobacteria</taxon>
        <taxon>Rhodobacterales</taxon>
        <taxon>Paracoccaceae</taxon>
        <taxon>Mangrovicoccus</taxon>
    </lineage>
</organism>
<comment type="caution">
    <text evidence="3">The sequence shown here is derived from an EMBL/GenBank/DDBJ whole genome shotgun (WGS) entry which is preliminary data.</text>
</comment>
<proteinExistence type="predicted"/>
<dbReference type="GO" id="GO:0046872">
    <property type="term" value="F:metal ion binding"/>
    <property type="evidence" value="ECO:0007669"/>
    <property type="project" value="UniProtKB-KW"/>
</dbReference>
<name>A0A8J6ZFZ0_9RHOB</name>
<evidence type="ECO:0000313" key="3">
    <source>
        <dbReference type="EMBL" id="MBE3640706.1"/>
    </source>
</evidence>
<sequence length="233" mass="24465">MENAAPRLAVAPPRPVTLPVAGSDAVFPVGRIFCIGRNYAAHAAEMGHDATREPPFFFMKPNTAICPPGSDYAYPRHSTDVHHEVELVAAIGRGGSHIEAGAALDHVWGYGVGLDMTLRDLQSTAKSMGRPWEAAKSVDGSAPIGALRPATETGHPTAGAITLRVNGSLKQQGDLGQMIWSIPEMIAHISQSFTLREGDLIMTGTPSGIGPVLMGDLLEGEVAGVGSVSVRVR</sequence>
<dbReference type="InterPro" id="IPR036663">
    <property type="entry name" value="Fumarylacetoacetase_C_sf"/>
</dbReference>
<keyword evidence="3" id="KW-0378">Hydrolase</keyword>
<reference evidence="3" key="1">
    <citation type="submission" date="2020-09" db="EMBL/GenBank/DDBJ databases">
        <title>A novel bacterium of genus Mangrovicoccus, isolated from South China Sea.</title>
        <authorList>
            <person name="Huang H."/>
            <person name="Mo K."/>
            <person name="Hu Y."/>
        </authorList>
    </citation>
    <scope>NUCLEOTIDE SEQUENCE</scope>
    <source>
        <strain evidence="3">HB182678</strain>
    </source>
</reference>
<accession>A0A8J6ZFZ0</accession>
<dbReference type="AlphaFoldDB" id="A0A8J6ZFZ0"/>
<dbReference type="GO" id="GO:0018773">
    <property type="term" value="F:acetylpyruvate hydrolase activity"/>
    <property type="evidence" value="ECO:0007669"/>
    <property type="project" value="TreeGrafter"/>
</dbReference>
<keyword evidence="4" id="KW-1185">Reference proteome</keyword>
<dbReference type="Proteomes" id="UP000609121">
    <property type="component" value="Unassembled WGS sequence"/>
</dbReference>
<evidence type="ECO:0000256" key="1">
    <source>
        <dbReference type="ARBA" id="ARBA00022723"/>
    </source>
</evidence>